<dbReference type="Proteomes" id="UP000246740">
    <property type="component" value="Unassembled WGS sequence"/>
</dbReference>
<dbReference type="AlphaFoldDB" id="A0A317XHM2"/>
<dbReference type="InParanoid" id="A0A317XHM2"/>
<evidence type="ECO:0000313" key="2">
    <source>
        <dbReference type="Proteomes" id="UP000246740"/>
    </source>
</evidence>
<sequence>MYLCMCEPRTRETLRCFHRNRSGTRNVRTGCATCYLCRARHDSRPGARTRRTRWVQCRC</sequence>
<evidence type="ECO:0000313" key="1">
    <source>
        <dbReference type="EMBL" id="PWY97763.1"/>
    </source>
</evidence>
<reference evidence="1 2" key="1">
    <citation type="journal article" date="2018" name="Mol. Biol. Evol.">
        <title>Broad Genomic Sampling Reveals a Smut Pathogenic Ancestry of the Fungal Clade Ustilaginomycotina.</title>
        <authorList>
            <person name="Kijpornyongpan T."/>
            <person name="Mondo S.J."/>
            <person name="Barry K."/>
            <person name="Sandor L."/>
            <person name="Lee J."/>
            <person name="Lipzen A."/>
            <person name="Pangilinan J."/>
            <person name="LaButti K."/>
            <person name="Hainaut M."/>
            <person name="Henrissat B."/>
            <person name="Grigoriev I.V."/>
            <person name="Spatafora J.W."/>
            <person name="Aime M.C."/>
        </authorList>
    </citation>
    <scope>NUCLEOTIDE SEQUENCE [LARGE SCALE GENOMIC DNA]</scope>
    <source>
        <strain evidence="1 2">MCA 3645</strain>
    </source>
</reference>
<accession>A0A317XHM2</accession>
<protein>
    <submittedName>
        <fullName evidence="1">Uncharacterized protein</fullName>
    </submittedName>
</protein>
<name>A0A317XHM2_9BASI</name>
<organism evidence="1 2">
    <name type="scientific">Testicularia cyperi</name>
    <dbReference type="NCBI Taxonomy" id="1882483"/>
    <lineage>
        <taxon>Eukaryota</taxon>
        <taxon>Fungi</taxon>
        <taxon>Dikarya</taxon>
        <taxon>Basidiomycota</taxon>
        <taxon>Ustilaginomycotina</taxon>
        <taxon>Ustilaginomycetes</taxon>
        <taxon>Ustilaginales</taxon>
        <taxon>Anthracoideaceae</taxon>
        <taxon>Testicularia</taxon>
    </lineage>
</organism>
<feature type="non-terminal residue" evidence="1">
    <location>
        <position position="59"/>
    </location>
</feature>
<keyword evidence="2" id="KW-1185">Reference proteome</keyword>
<gene>
    <name evidence="1" type="ORF">BCV70DRAFT_202522</name>
</gene>
<proteinExistence type="predicted"/>
<dbReference type="EMBL" id="KZ819202">
    <property type="protein sequence ID" value="PWY97763.1"/>
    <property type="molecule type" value="Genomic_DNA"/>
</dbReference>